<comment type="subcellular location">
    <subcellularLocation>
        <location evidence="1">Nucleus</location>
    </subcellularLocation>
</comment>
<gene>
    <name evidence="9" type="ORF">BAUCODRAFT_41355</name>
</gene>
<evidence type="ECO:0000259" key="8">
    <source>
        <dbReference type="PROSITE" id="PS51088"/>
    </source>
</evidence>
<evidence type="ECO:0000313" key="9">
    <source>
        <dbReference type="EMBL" id="EMC98932.1"/>
    </source>
</evidence>
<dbReference type="InterPro" id="IPR000818">
    <property type="entry name" value="TEA/ATTS_dom"/>
</dbReference>
<keyword evidence="10" id="KW-1185">Reference proteome</keyword>
<organism evidence="9 10">
    <name type="scientific">Baudoinia panamericana (strain UAMH 10762)</name>
    <name type="common">Angels' share fungus</name>
    <name type="synonym">Baudoinia compniacensis (strain UAMH 10762)</name>
    <dbReference type="NCBI Taxonomy" id="717646"/>
    <lineage>
        <taxon>Eukaryota</taxon>
        <taxon>Fungi</taxon>
        <taxon>Dikarya</taxon>
        <taxon>Ascomycota</taxon>
        <taxon>Pezizomycotina</taxon>
        <taxon>Dothideomycetes</taxon>
        <taxon>Dothideomycetidae</taxon>
        <taxon>Mycosphaerellales</taxon>
        <taxon>Teratosphaeriaceae</taxon>
        <taxon>Baudoinia</taxon>
    </lineage>
</organism>
<dbReference type="STRING" id="717646.M2LW92"/>
<dbReference type="InterPro" id="IPR038096">
    <property type="entry name" value="TEA/ATTS_sf"/>
</dbReference>
<evidence type="ECO:0000256" key="3">
    <source>
        <dbReference type="ARBA" id="ARBA00023015"/>
    </source>
</evidence>
<sequence length="93" mass="11151">FQKCDGYSKYRQRQHKDDKGSPDQKWPDHLEEAFFRALVKYPPMGRRKQMHKEKQRGRNELIADHIQELTAESRTRKQVSSHIQVLKPFVESD</sequence>
<dbReference type="OMA" id="LIADHIQ"/>
<dbReference type="KEGG" id="bcom:BAUCODRAFT_41355"/>
<dbReference type="OrthoDB" id="10006572at2759"/>
<evidence type="ECO:0000256" key="6">
    <source>
        <dbReference type="PROSITE-ProRule" id="PRU00505"/>
    </source>
</evidence>
<evidence type="ECO:0000256" key="1">
    <source>
        <dbReference type="ARBA" id="ARBA00004123"/>
    </source>
</evidence>
<feature type="DNA-binding region" description="TEA" evidence="6">
    <location>
        <begin position="19"/>
        <end position="93"/>
    </location>
</feature>
<feature type="region of interest" description="Disordered" evidence="7">
    <location>
        <begin position="1"/>
        <end position="27"/>
    </location>
</feature>
<name>M2LW92_BAUPA</name>
<protein>
    <recommendedName>
        <fullName evidence="8">TEA domain-containing protein</fullName>
    </recommendedName>
</protein>
<dbReference type="Proteomes" id="UP000011761">
    <property type="component" value="Unassembled WGS sequence"/>
</dbReference>
<dbReference type="RefSeq" id="XP_007673642.1">
    <property type="nucleotide sequence ID" value="XM_007675452.1"/>
</dbReference>
<evidence type="ECO:0000256" key="7">
    <source>
        <dbReference type="SAM" id="MobiDB-lite"/>
    </source>
</evidence>
<dbReference type="Gene3D" id="6.10.20.40">
    <property type="entry name" value="TEA/ATTS domain"/>
    <property type="match status" value="1"/>
</dbReference>
<evidence type="ECO:0000256" key="5">
    <source>
        <dbReference type="ARBA" id="ARBA00023242"/>
    </source>
</evidence>
<keyword evidence="3" id="KW-0805">Transcription regulation</keyword>
<feature type="compositionally biased region" description="Basic and acidic residues" evidence="7">
    <location>
        <begin position="15"/>
        <end position="27"/>
    </location>
</feature>
<dbReference type="PROSITE" id="PS00554">
    <property type="entry name" value="TEA_1"/>
    <property type="match status" value="1"/>
</dbReference>
<dbReference type="PANTHER" id="PTHR11834:SF0">
    <property type="entry name" value="PROTEIN SCALLOPED"/>
    <property type="match status" value="1"/>
</dbReference>
<proteinExistence type="inferred from homology"/>
<evidence type="ECO:0000256" key="4">
    <source>
        <dbReference type="ARBA" id="ARBA00023163"/>
    </source>
</evidence>
<dbReference type="SMART" id="SM00426">
    <property type="entry name" value="TEA"/>
    <property type="match status" value="1"/>
</dbReference>
<keyword evidence="4" id="KW-0804">Transcription</keyword>
<dbReference type="EMBL" id="KB445552">
    <property type="protein sequence ID" value="EMC98932.1"/>
    <property type="molecule type" value="Genomic_DNA"/>
</dbReference>
<feature type="non-terminal residue" evidence="9">
    <location>
        <position position="1"/>
    </location>
</feature>
<dbReference type="PRINTS" id="PR00065">
    <property type="entry name" value="TEADOMAIN"/>
</dbReference>
<dbReference type="Pfam" id="PF01285">
    <property type="entry name" value="TEA"/>
    <property type="match status" value="1"/>
</dbReference>
<evidence type="ECO:0000313" key="10">
    <source>
        <dbReference type="Proteomes" id="UP000011761"/>
    </source>
</evidence>
<dbReference type="HOGENOM" id="CLU_2405265_0_0_1"/>
<dbReference type="GO" id="GO:0000978">
    <property type="term" value="F:RNA polymerase II cis-regulatory region sequence-specific DNA binding"/>
    <property type="evidence" value="ECO:0007669"/>
    <property type="project" value="TreeGrafter"/>
</dbReference>
<reference evidence="9 10" key="1">
    <citation type="journal article" date="2012" name="PLoS Pathog.">
        <title>Diverse lifestyles and strategies of plant pathogenesis encoded in the genomes of eighteen Dothideomycetes fungi.</title>
        <authorList>
            <person name="Ohm R.A."/>
            <person name="Feau N."/>
            <person name="Henrissat B."/>
            <person name="Schoch C.L."/>
            <person name="Horwitz B.A."/>
            <person name="Barry K.W."/>
            <person name="Condon B.J."/>
            <person name="Copeland A.C."/>
            <person name="Dhillon B."/>
            <person name="Glaser F."/>
            <person name="Hesse C.N."/>
            <person name="Kosti I."/>
            <person name="LaButti K."/>
            <person name="Lindquist E.A."/>
            <person name="Lucas S."/>
            <person name="Salamov A.A."/>
            <person name="Bradshaw R.E."/>
            <person name="Ciuffetti L."/>
            <person name="Hamelin R.C."/>
            <person name="Kema G.H.J."/>
            <person name="Lawrence C."/>
            <person name="Scott J.A."/>
            <person name="Spatafora J.W."/>
            <person name="Turgeon B.G."/>
            <person name="de Wit P.J.G.M."/>
            <person name="Zhong S."/>
            <person name="Goodwin S.B."/>
            <person name="Grigoriev I.V."/>
        </authorList>
    </citation>
    <scope>NUCLEOTIDE SEQUENCE [LARGE SCALE GENOMIC DNA]</scope>
    <source>
        <strain evidence="9 10">UAMH 10762</strain>
    </source>
</reference>
<dbReference type="GO" id="GO:0005634">
    <property type="term" value="C:nucleus"/>
    <property type="evidence" value="ECO:0007669"/>
    <property type="project" value="UniProtKB-SubCell"/>
</dbReference>
<dbReference type="InterPro" id="IPR050937">
    <property type="entry name" value="TEC1_TEAD_TF"/>
</dbReference>
<accession>M2LW92</accession>
<comment type="similarity">
    <text evidence="2">Belongs to the TEC1 family.</text>
</comment>
<feature type="non-terminal residue" evidence="9">
    <location>
        <position position="93"/>
    </location>
</feature>
<dbReference type="GO" id="GO:0000981">
    <property type="term" value="F:DNA-binding transcription factor activity, RNA polymerase II-specific"/>
    <property type="evidence" value="ECO:0007669"/>
    <property type="project" value="TreeGrafter"/>
</dbReference>
<evidence type="ECO:0000256" key="2">
    <source>
        <dbReference type="ARBA" id="ARBA00008421"/>
    </source>
</evidence>
<dbReference type="GeneID" id="19114096"/>
<keyword evidence="5" id="KW-0539">Nucleus</keyword>
<dbReference type="AlphaFoldDB" id="M2LW92"/>
<feature type="domain" description="TEA" evidence="8">
    <location>
        <begin position="19"/>
        <end position="93"/>
    </location>
</feature>
<dbReference type="PANTHER" id="PTHR11834">
    <property type="entry name" value="TRANSCRIPTIONAL ENHANCER FACTOR TEF RELATED"/>
    <property type="match status" value="1"/>
</dbReference>
<dbReference type="PROSITE" id="PS51088">
    <property type="entry name" value="TEA_2"/>
    <property type="match status" value="1"/>
</dbReference>
<dbReference type="eggNOG" id="KOG3841">
    <property type="taxonomic scope" value="Eukaryota"/>
</dbReference>
<dbReference type="GO" id="GO:0005667">
    <property type="term" value="C:transcription regulator complex"/>
    <property type="evidence" value="ECO:0007669"/>
    <property type="project" value="TreeGrafter"/>
</dbReference>